<dbReference type="CDD" id="cd16833">
    <property type="entry name" value="YfiH"/>
    <property type="match status" value="1"/>
</dbReference>
<keyword evidence="5" id="KW-0479">Metal-binding</keyword>
<evidence type="ECO:0000256" key="1">
    <source>
        <dbReference type="ARBA" id="ARBA00000553"/>
    </source>
</evidence>
<name>A0ABQ4GIZ1_9ACTN</name>
<keyword evidence="7" id="KW-0862">Zinc</keyword>
<evidence type="ECO:0000256" key="8">
    <source>
        <dbReference type="ARBA" id="ARBA00023008"/>
    </source>
</evidence>
<reference evidence="13 14" key="1">
    <citation type="submission" date="2021-01" db="EMBL/GenBank/DDBJ databases">
        <title>Whole genome shotgun sequence of Microbispora siamensis NBRC 104113.</title>
        <authorList>
            <person name="Komaki H."/>
            <person name="Tamura T."/>
        </authorList>
    </citation>
    <scope>NUCLEOTIDE SEQUENCE [LARGE SCALE GENOMIC DNA]</scope>
    <source>
        <strain evidence="13 14">NBRC 104113</strain>
    </source>
</reference>
<evidence type="ECO:0000256" key="2">
    <source>
        <dbReference type="ARBA" id="ARBA00003215"/>
    </source>
</evidence>
<evidence type="ECO:0000256" key="3">
    <source>
        <dbReference type="ARBA" id="ARBA00007353"/>
    </source>
</evidence>
<dbReference type="Pfam" id="PF02578">
    <property type="entry name" value="Cu-oxidase_4"/>
    <property type="match status" value="1"/>
</dbReference>
<protein>
    <recommendedName>
        <fullName evidence="12">Purine nucleoside phosphorylase</fullName>
    </recommendedName>
</protein>
<gene>
    <name evidence="13" type="ORF">Msi02_22160</name>
</gene>
<dbReference type="Proteomes" id="UP000660454">
    <property type="component" value="Unassembled WGS sequence"/>
</dbReference>
<dbReference type="Gene3D" id="3.60.140.10">
    <property type="entry name" value="CNF1/YfiH-like putative cysteine hydrolases"/>
    <property type="match status" value="1"/>
</dbReference>
<evidence type="ECO:0000256" key="4">
    <source>
        <dbReference type="ARBA" id="ARBA00022679"/>
    </source>
</evidence>
<dbReference type="PANTHER" id="PTHR30616">
    <property type="entry name" value="UNCHARACTERIZED PROTEIN YFIH"/>
    <property type="match status" value="1"/>
</dbReference>
<proteinExistence type="inferred from homology"/>
<keyword evidence="4" id="KW-0808">Transferase</keyword>
<evidence type="ECO:0000256" key="10">
    <source>
        <dbReference type="ARBA" id="ARBA00048968"/>
    </source>
</evidence>
<dbReference type="EMBL" id="BOOF01000009">
    <property type="protein sequence ID" value="GIH61399.1"/>
    <property type="molecule type" value="Genomic_DNA"/>
</dbReference>
<dbReference type="InterPro" id="IPR003730">
    <property type="entry name" value="Cu_polyphenol_OxRdtase"/>
</dbReference>
<dbReference type="InterPro" id="IPR038371">
    <property type="entry name" value="Cu_polyphenol_OxRdtase_sf"/>
</dbReference>
<evidence type="ECO:0000256" key="6">
    <source>
        <dbReference type="ARBA" id="ARBA00022801"/>
    </source>
</evidence>
<comment type="catalytic activity">
    <reaction evidence="9">
        <text>adenosine + H2O + H(+) = inosine + NH4(+)</text>
        <dbReference type="Rhea" id="RHEA:24408"/>
        <dbReference type="ChEBI" id="CHEBI:15377"/>
        <dbReference type="ChEBI" id="CHEBI:15378"/>
        <dbReference type="ChEBI" id="CHEBI:16335"/>
        <dbReference type="ChEBI" id="CHEBI:17596"/>
        <dbReference type="ChEBI" id="CHEBI:28938"/>
        <dbReference type="EC" id="3.5.4.4"/>
    </reaction>
    <physiologicalReaction direction="left-to-right" evidence="9">
        <dbReference type="Rhea" id="RHEA:24409"/>
    </physiologicalReaction>
</comment>
<dbReference type="PANTHER" id="PTHR30616:SF2">
    <property type="entry name" value="PURINE NUCLEOSIDE PHOSPHORYLASE LACC1"/>
    <property type="match status" value="1"/>
</dbReference>
<sequence>MIAIDRVRMAFTDRHGGVSAGPYGTRNLGGAVGDDPAAVAENRAKTAAEFGLDRVVFMRQVHGTDVAYAEEPFGDDPPALDGVFTDRPGLGLAVLVADCSPVLVADPVAGLVGGAHSGRPGTEAGVVPALVEAMAARGARPERMVAVIGPSACGLCYEVPEDLRERVAARVPETWSRTRRGTPALDIRAGIAAQLTRAGVADVRHDERCTIETADLYSYRREQRTGRFAGYVWLAGG</sequence>
<evidence type="ECO:0000256" key="5">
    <source>
        <dbReference type="ARBA" id="ARBA00022723"/>
    </source>
</evidence>
<evidence type="ECO:0000256" key="9">
    <source>
        <dbReference type="ARBA" id="ARBA00047989"/>
    </source>
</evidence>
<comment type="catalytic activity">
    <reaction evidence="1">
        <text>inosine + phosphate = alpha-D-ribose 1-phosphate + hypoxanthine</text>
        <dbReference type="Rhea" id="RHEA:27646"/>
        <dbReference type="ChEBI" id="CHEBI:17368"/>
        <dbReference type="ChEBI" id="CHEBI:17596"/>
        <dbReference type="ChEBI" id="CHEBI:43474"/>
        <dbReference type="ChEBI" id="CHEBI:57720"/>
        <dbReference type="EC" id="2.4.2.1"/>
    </reaction>
    <physiologicalReaction direction="left-to-right" evidence="1">
        <dbReference type="Rhea" id="RHEA:27647"/>
    </physiologicalReaction>
</comment>
<comment type="similarity">
    <text evidence="3 12">Belongs to the purine nucleoside phosphorylase YfiH/LACC1 family.</text>
</comment>
<evidence type="ECO:0000256" key="12">
    <source>
        <dbReference type="RuleBase" id="RU361274"/>
    </source>
</evidence>
<organism evidence="13 14">
    <name type="scientific">Microbispora siamensis</name>
    <dbReference type="NCBI Taxonomy" id="564413"/>
    <lineage>
        <taxon>Bacteria</taxon>
        <taxon>Bacillati</taxon>
        <taxon>Actinomycetota</taxon>
        <taxon>Actinomycetes</taxon>
        <taxon>Streptosporangiales</taxon>
        <taxon>Streptosporangiaceae</taxon>
        <taxon>Microbispora</taxon>
    </lineage>
</organism>
<accession>A0ABQ4GIZ1</accession>
<keyword evidence="14" id="KW-1185">Reference proteome</keyword>
<evidence type="ECO:0000256" key="7">
    <source>
        <dbReference type="ARBA" id="ARBA00022833"/>
    </source>
</evidence>
<evidence type="ECO:0000313" key="13">
    <source>
        <dbReference type="EMBL" id="GIH61399.1"/>
    </source>
</evidence>
<dbReference type="NCBIfam" id="TIGR00726">
    <property type="entry name" value="peptidoglycan editing factor PgeF"/>
    <property type="match status" value="1"/>
</dbReference>
<evidence type="ECO:0000256" key="11">
    <source>
        <dbReference type="ARBA" id="ARBA00049893"/>
    </source>
</evidence>
<keyword evidence="8" id="KW-0186">Copper</keyword>
<comment type="catalytic activity">
    <reaction evidence="10">
        <text>adenosine + phosphate = alpha-D-ribose 1-phosphate + adenine</text>
        <dbReference type="Rhea" id="RHEA:27642"/>
        <dbReference type="ChEBI" id="CHEBI:16335"/>
        <dbReference type="ChEBI" id="CHEBI:16708"/>
        <dbReference type="ChEBI" id="CHEBI:43474"/>
        <dbReference type="ChEBI" id="CHEBI:57720"/>
        <dbReference type="EC" id="2.4.2.1"/>
    </reaction>
    <physiologicalReaction direction="left-to-right" evidence="10">
        <dbReference type="Rhea" id="RHEA:27643"/>
    </physiologicalReaction>
</comment>
<evidence type="ECO:0000313" key="14">
    <source>
        <dbReference type="Proteomes" id="UP000660454"/>
    </source>
</evidence>
<comment type="function">
    <text evidence="2">Purine nucleoside enzyme that catalyzes the phosphorolysis of adenosine and inosine nucleosides, yielding D-ribose 1-phosphate and the respective free bases, adenine and hypoxanthine. Also catalyzes the phosphorolysis of S-methyl-5'-thioadenosine into adenine and S-methyl-5-thio-alpha-D-ribose 1-phosphate. Also has adenosine deaminase activity.</text>
</comment>
<keyword evidence="6" id="KW-0378">Hydrolase</keyword>
<comment type="caution">
    <text evidence="13">The sequence shown here is derived from an EMBL/GenBank/DDBJ whole genome shotgun (WGS) entry which is preliminary data.</text>
</comment>
<dbReference type="SUPFAM" id="SSF64438">
    <property type="entry name" value="CNF1/YfiH-like putative cysteine hydrolases"/>
    <property type="match status" value="1"/>
</dbReference>
<dbReference type="InterPro" id="IPR011324">
    <property type="entry name" value="Cytotoxic_necrot_fac-like_cat"/>
</dbReference>
<comment type="catalytic activity">
    <reaction evidence="11">
        <text>S-methyl-5'-thioadenosine + phosphate = 5-(methylsulfanyl)-alpha-D-ribose 1-phosphate + adenine</text>
        <dbReference type="Rhea" id="RHEA:11852"/>
        <dbReference type="ChEBI" id="CHEBI:16708"/>
        <dbReference type="ChEBI" id="CHEBI:17509"/>
        <dbReference type="ChEBI" id="CHEBI:43474"/>
        <dbReference type="ChEBI" id="CHEBI:58533"/>
        <dbReference type="EC" id="2.4.2.28"/>
    </reaction>
    <physiologicalReaction direction="left-to-right" evidence="11">
        <dbReference type="Rhea" id="RHEA:11853"/>
    </physiologicalReaction>
</comment>